<proteinExistence type="predicted"/>
<evidence type="ECO:0000313" key="1">
    <source>
        <dbReference type="EMBL" id="MCP2008373.1"/>
    </source>
</evidence>
<organism evidence="1 2">
    <name type="scientific">Duganella violaceipulchra</name>
    <dbReference type="NCBI Taxonomy" id="2849652"/>
    <lineage>
        <taxon>Bacteria</taxon>
        <taxon>Pseudomonadati</taxon>
        <taxon>Pseudomonadota</taxon>
        <taxon>Betaproteobacteria</taxon>
        <taxon>Burkholderiales</taxon>
        <taxon>Oxalobacteraceae</taxon>
        <taxon>Telluria group</taxon>
        <taxon>Duganella</taxon>
    </lineage>
</organism>
<gene>
    <name evidence="1" type="ORF">L1274_002081</name>
</gene>
<protein>
    <submittedName>
        <fullName evidence="1">Uncharacterized protein</fullName>
    </submittedName>
</protein>
<evidence type="ECO:0000313" key="2">
    <source>
        <dbReference type="Proteomes" id="UP001162889"/>
    </source>
</evidence>
<reference evidence="1" key="1">
    <citation type="submission" date="2022-03" db="EMBL/GenBank/DDBJ databases">
        <title>Genome Encyclopedia of Bacteria and Archaea VI: Functional Genomics of Type Strains.</title>
        <authorList>
            <person name="Whitman W."/>
        </authorList>
    </citation>
    <scope>NUCLEOTIDE SEQUENCE</scope>
    <source>
        <strain evidence="1">HSC-15S17</strain>
    </source>
</reference>
<name>A0ABT1GHE0_9BURK</name>
<sequence length="38" mass="4187">MNLLPGVTALPAAFDNDRQSRCLLCLNRQINGKDVDLT</sequence>
<comment type="caution">
    <text evidence="1">The sequence shown here is derived from an EMBL/GenBank/DDBJ whole genome shotgun (WGS) entry which is preliminary data.</text>
</comment>
<dbReference type="EMBL" id="JALJZU010000004">
    <property type="protein sequence ID" value="MCP2008373.1"/>
    <property type="molecule type" value="Genomic_DNA"/>
</dbReference>
<accession>A0ABT1GHE0</accession>
<keyword evidence="2" id="KW-1185">Reference proteome</keyword>
<dbReference type="Proteomes" id="UP001162889">
    <property type="component" value="Unassembled WGS sequence"/>
</dbReference>